<organism evidence="2">
    <name type="scientific">Arundo donax</name>
    <name type="common">Giant reed</name>
    <name type="synonym">Donax arundinaceus</name>
    <dbReference type="NCBI Taxonomy" id="35708"/>
    <lineage>
        <taxon>Eukaryota</taxon>
        <taxon>Viridiplantae</taxon>
        <taxon>Streptophyta</taxon>
        <taxon>Embryophyta</taxon>
        <taxon>Tracheophyta</taxon>
        <taxon>Spermatophyta</taxon>
        <taxon>Magnoliopsida</taxon>
        <taxon>Liliopsida</taxon>
        <taxon>Poales</taxon>
        <taxon>Poaceae</taxon>
        <taxon>PACMAD clade</taxon>
        <taxon>Arundinoideae</taxon>
        <taxon>Arundineae</taxon>
        <taxon>Arundo</taxon>
    </lineage>
</organism>
<proteinExistence type="predicted"/>
<dbReference type="AlphaFoldDB" id="A0A0A9D5W6"/>
<reference evidence="2" key="2">
    <citation type="journal article" date="2015" name="Data Brief">
        <title>Shoot transcriptome of the giant reed, Arundo donax.</title>
        <authorList>
            <person name="Barrero R.A."/>
            <person name="Guerrero F.D."/>
            <person name="Moolhuijzen P."/>
            <person name="Goolsby J.A."/>
            <person name="Tidwell J."/>
            <person name="Bellgard S.E."/>
            <person name="Bellgard M.I."/>
        </authorList>
    </citation>
    <scope>NUCLEOTIDE SEQUENCE</scope>
    <source>
        <tissue evidence="2">Shoot tissue taken approximately 20 cm above the soil surface</tissue>
    </source>
</reference>
<dbReference type="PANTHER" id="PTHR46681:SF1">
    <property type="entry name" value="KINETOCHORE PROTEIN NDC80 HOMOLOG"/>
    <property type="match status" value="1"/>
</dbReference>
<dbReference type="InterPro" id="IPR055307">
    <property type="entry name" value="NDC80_plants"/>
</dbReference>
<protein>
    <submittedName>
        <fullName evidence="2">Pco120628</fullName>
    </submittedName>
</protein>
<feature type="compositionally biased region" description="Polar residues" evidence="1">
    <location>
        <begin position="194"/>
        <end position="209"/>
    </location>
</feature>
<dbReference type="PANTHER" id="PTHR46681">
    <property type="entry name" value="KINETOCHORE PROTEIN NDC80 HOMOLOG"/>
    <property type="match status" value="1"/>
</dbReference>
<reference evidence="2" key="1">
    <citation type="submission" date="2014-09" db="EMBL/GenBank/DDBJ databases">
        <authorList>
            <person name="Magalhaes I.L.F."/>
            <person name="Oliveira U."/>
            <person name="Santos F.R."/>
            <person name="Vidigal T.H.D.A."/>
            <person name="Brescovit A.D."/>
            <person name="Santos A.J."/>
        </authorList>
    </citation>
    <scope>NUCLEOTIDE SEQUENCE</scope>
    <source>
        <tissue evidence="2">Shoot tissue taken approximately 20 cm above the soil surface</tissue>
    </source>
</reference>
<name>A0A0A9D5W6_ARUDO</name>
<sequence length="229" mass="25764">MLNVKGSSAAEILRLSYKIVLKPALNAHAEKTKSVYIPKLDEPVDLQKKLHKDSTIREEKRNNLSSLKAKTDAVEDKKEPFLALSLSELQGVKSPLNKVQKMLKVYTRRKFKNGQQLDKVQKVLKVYTRRKFRKLLPAQSGSASVFPNGTSVAINQEMQEKLVITKDSSICRVRKGNGKTTTPLVDKGLRRSSRLNGQNDGYKQVQFSSPEKGKPRGRHAKKKAENTLP</sequence>
<evidence type="ECO:0000256" key="1">
    <source>
        <dbReference type="SAM" id="MobiDB-lite"/>
    </source>
</evidence>
<dbReference type="EMBL" id="GBRH01214684">
    <property type="protein sequence ID" value="JAD83211.1"/>
    <property type="molecule type" value="Transcribed_RNA"/>
</dbReference>
<feature type="region of interest" description="Disordered" evidence="1">
    <location>
        <begin position="173"/>
        <end position="229"/>
    </location>
</feature>
<accession>A0A0A9D5W6</accession>
<evidence type="ECO:0000313" key="2">
    <source>
        <dbReference type="EMBL" id="JAD83211.1"/>
    </source>
</evidence>